<keyword evidence="4 7" id="KW-0010">Activator</keyword>
<evidence type="ECO:0000313" key="10">
    <source>
        <dbReference type="Proteomes" id="UP000222542"/>
    </source>
</evidence>
<dbReference type="STRING" id="4072.A0A2G2YAQ5"/>
<sequence>MAMEVIFWARSNCSNGSVGITSVLKQSKNITPQTFKSLSMHPLLTYVPSPCAYLAQNRYFEDEAFIGYLKYLQYWQRPEYIKFIMYPHCLFFLELLQNPAFRNAMAHPANKEVAHRQQFYFWKNYRNNRLKHILPRPLPEPATAPPTSAPPALLPTSVAPPAAPPPAPSPVTAAALSPMQYAIPPGSGLAKTDPRNASVDRRKRKYFLSSFTFLFCEKVVKVIIMELGYLQRVRKEVNPVYCCCTRLQEWSLAILYSDLVHHRLLNLVSDAIINYAPYCYEFFIAPKQNKNTNISSSYGSSLISLLLLWPVVSAEGNSGSCGRARNLTFENVMPSKPPFLFSRAGETHANK</sequence>
<evidence type="ECO:0000256" key="3">
    <source>
        <dbReference type="ARBA" id="ARBA00023015"/>
    </source>
</evidence>
<protein>
    <recommendedName>
        <fullName evidence="7">Mediator of RNA polymerase II transcription subunit 31</fullName>
    </recommendedName>
</protein>
<evidence type="ECO:0000313" key="9">
    <source>
        <dbReference type="EMBL" id="PHT66838.1"/>
    </source>
</evidence>
<comment type="subcellular location">
    <subcellularLocation>
        <location evidence="1 7">Nucleus</location>
    </subcellularLocation>
</comment>
<organism evidence="9 10">
    <name type="scientific">Capsicum annuum</name>
    <name type="common">Capsicum pepper</name>
    <dbReference type="NCBI Taxonomy" id="4072"/>
    <lineage>
        <taxon>Eukaryota</taxon>
        <taxon>Viridiplantae</taxon>
        <taxon>Streptophyta</taxon>
        <taxon>Embryophyta</taxon>
        <taxon>Tracheophyta</taxon>
        <taxon>Spermatophyta</taxon>
        <taxon>Magnoliopsida</taxon>
        <taxon>eudicotyledons</taxon>
        <taxon>Gunneridae</taxon>
        <taxon>Pentapetalae</taxon>
        <taxon>asterids</taxon>
        <taxon>lamiids</taxon>
        <taxon>Solanales</taxon>
        <taxon>Solanaceae</taxon>
        <taxon>Solanoideae</taxon>
        <taxon>Capsiceae</taxon>
        <taxon>Capsicum</taxon>
    </lineage>
</organism>
<comment type="similarity">
    <text evidence="2 7">Belongs to the Mediator complex subunit 31 family.</text>
</comment>
<evidence type="ECO:0000256" key="8">
    <source>
        <dbReference type="SAM" id="MobiDB-lite"/>
    </source>
</evidence>
<dbReference type="Proteomes" id="UP000222542">
    <property type="component" value="Unassembled WGS sequence"/>
</dbReference>
<dbReference type="GO" id="GO:0070847">
    <property type="term" value="C:core mediator complex"/>
    <property type="evidence" value="ECO:0000318"/>
    <property type="project" value="GO_Central"/>
</dbReference>
<reference evidence="9 10" key="1">
    <citation type="journal article" date="2014" name="Nat. Genet.">
        <title>Genome sequence of the hot pepper provides insights into the evolution of pungency in Capsicum species.</title>
        <authorList>
            <person name="Kim S."/>
            <person name="Park M."/>
            <person name="Yeom S.I."/>
            <person name="Kim Y.M."/>
            <person name="Lee J.M."/>
            <person name="Lee H.A."/>
            <person name="Seo E."/>
            <person name="Choi J."/>
            <person name="Cheong K."/>
            <person name="Kim K.T."/>
            <person name="Jung K."/>
            <person name="Lee G.W."/>
            <person name="Oh S.K."/>
            <person name="Bae C."/>
            <person name="Kim S.B."/>
            <person name="Lee H.Y."/>
            <person name="Kim S.Y."/>
            <person name="Kim M.S."/>
            <person name="Kang B.C."/>
            <person name="Jo Y.D."/>
            <person name="Yang H.B."/>
            <person name="Jeong H.J."/>
            <person name="Kang W.H."/>
            <person name="Kwon J.K."/>
            <person name="Shin C."/>
            <person name="Lim J.Y."/>
            <person name="Park J.H."/>
            <person name="Huh J.H."/>
            <person name="Kim J.S."/>
            <person name="Kim B.D."/>
            <person name="Cohen O."/>
            <person name="Paran I."/>
            <person name="Suh M.C."/>
            <person name="Lee S.B."/>
            <person name="Kim Y.K."/>
            <person name="Shin Y."/>
            <person name="Noh S.J."/>
            <person name="Park J."/>
            <person name="Seo Y.S."/>
            <person name="Kwon S.Y."/>
            <person name="Kim H.A."/>
            <person name="Park J.M."/>
            <person name="Kim H.J."/>
            <person name="Choi S.B."/>
            <person name="Bosland P.W."/>
            <person name="Reeves G."/>
            <person name="Jo S.H."/>
            <person name="Lee B.W."/>
            <person name="Cho H.T."/>
            <person name="Choi H.S."/>
            <person name="Lee M.S."/>
            <person name="Yu Y."/>
            <person name="Do Choi Y."/>
            <person name="Park B.S."/>
            <person name="van Deynze A."/>
            <person name="Ashrafi H."/>
            <person name="Hill T."/>
            <person name="Kim W.T."/>
            <person name="Pai H.S."/>
            <person name="Ahn H.K."/>
            <person name="Yeam I."/>
            <person name="Giovannoni J.J."/>
            <person name="Rose J.K."/>
            <person name="Sorensen I."/>
            <person name="Lee S.J."/>
            <person name="Kim R.W."/>
            <person name="Choi I.Y."/>
            <person name="Choi B.S."/>
            <person name="Lim J.S."/>
            <person name="Lee Y.H."/>
            <person name="Choi D."/>
        </authorList>
    </citation>
    <scope>NUCLEOTIDE SEQUENCE [LARGE SCALE GENOMIC DNA]</scope>
    <source>
        <strain evidence="10">cv. CM334</strain>
    </source>
</reference>
<feature type="region of interest" description="Disordered" evidence="8">
    <location>
        <begin position="136"/>
        <end position="170"/>
    </location>
</feature>
<comment type="subunit">
    <text evidence="7">Component of the Mediator complex.</text>
</comment>
<proteinExistence type="inferred from homology"/>
<dbReference type="Pfam" id="PF05669">
    <property type="entry name" value="Med31"/>
    <property type="match status" value="1"/>
</dbReference>
<comment type="function">
    <text evidence="7">Component of the Mediator complex, a coactivator involved in the regulated transcription of nearly all RNA polymerase II-dependent genes. Mediator functions as a bridge to convey information from gene-specific regulatory proteins to the basal RNA polymerase II transcription machinery. Mediator is recruited to promoters by direct interactions with regulatory proteins and serves as a scaffold for the assembly of a functional preinitiation complex with RNA polymerase II and the general transcription factors.</text>
</comment>
<gene>
    <name evidence="9" type="ORF">T459_31263</name>
</gene>
<keyword evidence="5 7" id="KW-0804">Transcription</keyword>
<dbReference type="PANTHER" id="PTHR13186">
    <property type="entry name" value="MEDIATOR OF RNA POLYMERASE II TRANSCRIPTION SUBUNIT 31"/>
    <property type="match status" value="1"/>
</dbReference>
<evidence type="ECO:0000256" key="6">
    <source>
        <dbReference type="ARBA" id="ARBA00023242"/>
    </source>
</evidence>
<dbReference type="GO" id="GO:0006357">
    <property type="term" value="P:regulation of transcription by RNA polymerase II"/>
    <property type="evidence" value="ECO:0000318"/>
    <property type="project" value="GO_Central"/>
</dbReference>
<evidence type="ECO:0000256" key="2">
    <source>
        <dbReference type="ARBA" id="ARBA00006378"/>
    </source>
</evidence>
<evidence type="ECO:0000256" key="5">
    <source>
        <dbReference type="ARBA" id="ARBA00023163"/>
    </source>
</evidence>
<evidence type="ECO:0000256" key="7">
    <source>
        <dbReference type="RuleBase" id="RU364129"/>
    </source>
</evidence>
<name>A0A2G2YAQ5_CAPAN</name>
<evidence type="ECO:0000256" key="1">
    <source>
        <dbReference type="ARBA" id="ARBA00004123"/>
    </source>
</evidence>
<keyword evidence="10" id="KW-1185">Reference proteome</keyword>
<dbReference type="Gene3D" id="1.10.10.1340">
    <property type="entry name" value="Mediator of RNA polymerase II, submodule Med31 (Soh1)"/>
    <property type="match status" value="1"/>
</dbReference>
<dbReference type="AlphaFoldDB" id="A0A2G2YAQ5"/>
<dbReference type="GO" id="GO:0003712">
    <property type="term" value="F:transcription coregulator activity"/>
    <property type="evidence" value="ECO:0007669"/>
    <property type="project" value="InterPro"/>
</dbReference>
<feature type="compositionally biased region" description="Pro residues" evidence="8">
    <location>
        <begin position="136"/>
        <end position="153"/>
    </location>
</feature>
<accession>A0A2G2YAQ5</accession>
<keyword evidence="3 7" id="KW-0805">Transcription regulation</keyword>
<dbReference type="Gramene" id="PHT66838">
    <property type="protein sequence ID" value="PHT66838"/>
    <property type="gene ID" value="T459_31263"/>
</dbReference>
<evidence type="ECO:0000256" key="4">
    <source>
        <dbReference type="ARBA" id="ARBA00023159"/>
    </source>
</evidence>
<dbReference type="InterPro" id="IPR038089">
    <property type="entry name" value="Med31_sf"/>
</dbReference>
<dbReference type="GO" id="GO:0016592">
    <property type="term" value="C:mediator complex"/>
    <property type="evidence" value="ECO:0000318"/>
    <property type="project" value="GO_Central"/>
</dbReference>
<comment type="caution">
    <text evidence="9">The sequence shown here is derived from an EMBL/GenBank/DDBJ whole genome shotgun (WGS) entry which is preliminary data.</text>
</comment>
<dbReference type="EMBL" id="AYRZ02000012">
    <property type="protein sequence ID" value="PHT66838.1"/>
    <property type="molecule type" value="Genomic_DNA"/>
</dbReference>
<keyword evidence="6 7" id="KW-0539">Nucleus</keyword>
<reference evidence="9 10" key="2">
    <citation type="journal article" date="2017" name="Genome Biol.">
        <title>New reference genome sequences of hot pepper reveal the massive evolution of plant disease-resistance genes by retroduplication.</title>
        <authorList>
            <person name="Kim S."/>
            <person name="Park J."/>
            <person name="Yeom S.I."/>
            <person name="Kim Y.M."/>
            <person name="Seo E."/>
            <person name="Kim K.T."/>
            <person name="Kim M.S."/>
            <person name="Lee J.M."/>
            <person name="Cheong K."/>
            <person name="Shin H.S."/>
            <person name="Kim S.B."/>
            <person name="Han K."/>
            <person name="Lee J."/>
            <person name="Park M."/>
            <person name="Lee H.A."/>
            <person name="Lee H.Y."/>
            <person name="Lee Y."/>
            <person name="Oh S."/>
            <person name="Lee J.H."/>
            <person name="Choi E."/>
            <person name="Choi E."/>
            <person name="Lee S.E."/>
            <person name="Jeon J."/>
            <person name="Kim H."/>
            <person name="Choi G."/>
            <person name="Song H."/>
            <person name="Lee J."/>
            <person name="Lee S.C."/>
            <person name="Kwon J.K."/>
            <person name="Lee H.Y."/>
            <person name="Koo N."/>
            <person name="Hong Y."/>
            <person name="Kim R.W."/>
            <person name="Kang W.H."/>
            <person name="Huh J.H."/>
            <person name="Kang B.C."/>
            <person name="Yang T.J."/>
            <person name="Lee Y.H."/>
            <person name="Bennetzen J.L."/>
            <person name="Choi D."/>
        </authorList>
    </citation>
    <scope>NUCLEOTIDE SEQUENCE [LARGE SCALE GENOMIC DNA]</scope>
    <source>
        <strain evidence="10">cv. CM334</strain>
    </source>
</reference>
<dbReference type="InterPro" id="IPR008831">
    <property type="entry name" value="Mediator_Med31"/>
</dbReference>